<feature type="region of interest" description="Disordered" evidence="1">
    <location>
        <begin position="25"/>
        <end position="46"/>
    </location>
</feature>
<keyword evidence="4" id="KW-1185">Reference proteome</keyword>
<keyword evidence="2" id="KW-1133">Transmembrane helix</keyword>
<dbReference type="CDD" id="cd13402">
    <property type="entry name" value="LT_TF-like"/>
    <property type="match status" value="1"/>
</dbReference>
<comment type="caution">
    <text evidence="3">The sequence shown here is derived from an EMBL/GenBank/DDBJ whole genome shotgun (WGS) entry which is preliminary data.</text>
</comment>
<dbReference type="RefSeq" id="WP_270946812.1">
    <property type="nucleotide sequence ID" value="NZ_JAQGLA010000002.1"/>
</dbReference>
<dbReference type="InterPro" id="IPR023346">
    <property type="entry name" value="Lysozyme-like_dom_sf"/>
</dbReference>
<accession>A0ABT4URA7</accession>
<keyword evidence="2" id="KW-0472">Membrane</keyword>
<feature type="compositionally biased region" description="Low complexity" evidence="1">
    <location>
        <begin position="25"/>
        <end position="34"/>
    </location>
</feature>
<feature type="compositionally biased region" description="Basic and acidic residues" evidence="1">
    <location>
        <begin position="35"/>
        <end position="46"/>
    </location>
</feature>
<reference evidence="3 4" key="1">
    <citation type="submission" date="2022-11" db="EMBL/GenBank/DDBJ databases">
        <title>Draft genome sequence of Saccharopolyspora sp. WRP15-2 isolated from rhizosphere soils of wild rice in Thailand.</title>
        <authorList>
            <person name="Duangmal K."/>
            <person name="Kammanee S."/>
            <person name="Muangham S."/>
        </authorList>
    </citation>
    <scope>NUCLEOTIDE SEQUENCE [LARGE SCALE GENOMIC DNA]</scope>
    <source>
        <strain evidence="3 4">WRP15-2</strain>
    </source>
</reference>
<gene>
    <name evidence="3" type="ORF">OU415_02300</name>
</gene>
<dbReference type="Proteomes" id="UP001210380">
    <property type="component" value="Unassembled WGS sequence"/>
</dbReference>
<keyword evidence="2" id="KW-0812">Transmembrane</keyword>
<evidence type="ECO:0000256" key="1">
    <source>
        <dbReference type="SAM" id="MobiDB-lite"/>
    </source>
</evidence>
<dbReference type="Gene3D" id="1.10.530.10">
    <property type="match status" value="1"/>
</dbReference>
<proteinExistence type="predicted"/>
<dbReference type="EMBL" id="JAQGLA010000002">
    <property type="protein sequence ID" value="MDA3624248.1"/>
    <property type="molecule type" value="Genomic_DNA"/>
</dbReference>
<evidence type="ECO:0000313" key="3">
    <source>
        <dbReference type="EMBL" id="MDA3624248.1"/>
    </source>
</evidence>
<sequence>MSVGTLLGQLRLDNDHYLRGLRTTEAATRASARSSADEVEKASKRVETARNKELDAAGKVRVEESKLEELRGKSNVSASRLATAEERLASARRAHTAATRESERATASHDTAIKKLGESLEQAAKPRTARINVDTNQTVLRDIAARIDQASRDRAAKIGVQLEGQAVANSRLDMLARGRTATINVDVDMGAALLAMAALDAVVSRVGRSSVRVAAGASAAVVAVAALGATSSGVAGLGAALVAASAAALMIPGAIAVGVGAAATLVVGVRGVGAALSAVASGDAAKLDEALRKLAPSAREFVLAVAGIRGEFVALQQHVQGVLFQNLAAPFREMARALLPELHAGMGRVADQINTLIRRVLEFYTQAKTVADVRRMFESIDLIVRNLGTQAMPWLLAAFRDIGVVGSQALADLTGGAGAAAQRFAEFIARARETGQLRQWIDQALQVLRDMGATLVNVGRIVGEVFSAANQHGVGFFQVLRQVTDQMVAFLRSAEGQAGLHNFFNTLRLVVDAVAPGLSAVVRMFGEIVRSLGPALPEVGRAFSQLAIELQPVVTGLAHLVAAVLPPLARMIGDLAPLIVPLVGGFVGFKLALWATTTAVGGLHGALTFLSTHPLVAAAVAVGTLVGAMATAVIKINEQAAATQAATGRVTTFSDEMNHSQMAADRASGGIGQLEAAHLRMGIQVDNSAVKARQLEDQQRRTAEATRAHLQAVVDLRNELLNGWDKDLQYRQALLSEEQAQRSAADAARNHGAGSLEARQAGLQHEQSMLAVIRAAQEEARSHFAVKDSVEANRAAVDAGTRSLLEMAAQAGDNLPPKLQEMIAKTDAASLAAAGARIKTDEFGHAVAVLPSGKVVKIDADIDMAVAKIGRLHQLLIDLPDGNVEAGRAMNRMDVARRMGNAHGAIVQYASGGMWRDQARAQGLTPMSSQVATTVPPNTWRVVGDRARDDEAFIPINNDPRSRAILAETAARMGFGLTRLAEGAMLGAAAASTAPADGAAPAGSATGAPGTAGMLPLDAAAIAAITAAVQALNLALQTLDQTLVTVNTQVTVANTTLAGLSLALANHGAALPPLTLAYQLFGQQVAGAWTLISTQTAASVATITGVHFTGLRLGLTDLGMAFGAWALAAMDAFTRTTGHIGASTATVNGIHFVGLKTGLGDLALSFDLTAQSINGAWDRTTQHIGSSALVITATHYGTLKAGNADLDANTNLLSQSVNNSWTNTTGHIGVKVGEIRGLYDQLNGATAGVGEMFARTAEGIRINWDRIRGYAAEPIRWVMDNVWNKGLVPIWNDAAKVFGQPELQPKPIPFATGGPVPGVGNKDKVPAKLMPGEYVLSKKAVANMGGLGAVDAAHQAARGGQKTPAPRLLGGASGDGPGGGPVWGFASGGHTWQAMSNIARQMGMTVTSAYLDRIGHSGYHGKGQAIDVVPAGAGTAQRIFERFPNATQIISAQWRGGTGVLNGQPHFYAKDNADHWDHVHWAMTPEAMGGAVDPGGAAGIDFGPHPAAVEAIRKLNELKAKVDPGVNGAWWSPNKGNLWPDLVRRTAHKMIDGAIGKLNQVGMMAGPISGGAAPPGVINGWIMEALRILGWPANYALGLFQQIMSETGGRNIMQQVQDINSGPNAARGVMQVIPTTFAANALPGHTDIWNPVHNIIAGARYAMRKYGASWFNPGPHHNHGYDSGGWLDPGTTAAVNKTGKPEAVLTAEQWRAVKGGGLGSKTVNYHLTVYSAGNDEIDLREQFRRMEILGGI</sequence>
<name>A0ABT4URA7_9PSEU</name>
<protein>
    <recommendedName>
        <fullName evidence="5">Transglycosylase SLT domain-containing protein</fullName>
    </recommendedName>
</protein>
<evidence type="ECO:0008006" key="5">
    <source>
        <dbReference type="Google" id="ProtNLM"/>
    </source>
</evidence>
<evidence type="ECO:0000256" key="2">
    <source>
        <dbReference type="SAM" id="Phobius"/>
    </source>
</evidence>
<feature type="transmembrane region" description="Helical" evidence="2">
    <location>
        <begin position="213"/>
        <end position="235"/>
    </location>
</feature>
<feature type="transmembrane region" description="Helical" evidence="2">
    <location>
        <begin position="241"/>
        <end position="267"/>
    </location>
</feature>
<evidence type="ECO:0000313" key="4">
    <source>
        <dbReference type="Proteomes" id="UP001210380"/>
    </source>
</evidence>
<dbReference type="SUPFAM" id="SSF53955">
    <property type="entry name" value="Lysozyme-like"/>
    <property type="match status" value="1"/>
</dbReference>
<organism evidence="3 4">
    <name type="scientific">Saccharopolyspora oryzae</name>
    <dbReference type="NCBI Taxonomy" id="2997343"/>
    <lineage>
        <taxon>Bacteria</taxon>
        <taxon>Bacillati</taxon>
        <taxon>Actinomycetota</taxon>
        <taxon>Actinomycetes</taxon>
        <taxon>Pseudonocardiales</taxon>
        <taxon>Pseudonocardiaceae</taxon>
        <taxon>Saccharopolyspora</taxon>
    </lineage>
</organism>